<dbReference type="GO" id="GO:0055088">
    <property type="term" value="P:lipid homeostasis"/>
    <property type="evidence" value="ECO:0007669"/>
    <property type="project" value="InterPro"/>
</dbReference>
<sequence length="304" mass="33808">MSQSKPSRITVPKVYGYLTIVQAGTAVVFSTFLVTHLSAPALAVVGGIDLTNRTIIFGRVYYQNKFTEPLVVFGALIGHVVAGIAKRSIKLYWKYKKRDARKLTGEVHEKVERVTTDEKDDNGVVVRQKITTRTTTTITGSYISRALNSLLPNHHTIGYILVPFVLGHAYINRILPKRYLEGDSALINATYVTLSLRKWPRSSYFALTALIGLTAYHVTSGAPVVYKLMRGLLSKKNGEKPQTDSTKKNERVLRNGLIITSVGLLAAGLLVIGGKIGNKDPRIPLRTEYLKIYGQVYPQSWIKY</sequence>
<protein>
    <submittedName>
        <fullName evidence="3">DNA-directed RNA polymerase subunit beta</fullName>
    </submittedName>
</protein>
<keyword evidence="1" id="KW-0812">Transmembrane</keyword>
<feature type="transmembrane region" description="Helical" evidence="1">
    <location>
        <begin position="204"/>
        <end position="226"/>
    </location>
</feature>
<dbReference type="InterPro" id="IPR039960">
    <property type="entry name" value="MCP1"/>
</dbReference>
<dbReference type="PANTHER" id="PTHR38409">
    <property type="entry name" value="MDM10-COMPLEMENTING PROTEIN 1"/>
    <property type="match status" value="1"/>
</dbReference>
<evidence type="ECO:0000259" key="2">
    <source>
        <dbReference type="Pfam" id="PF07950"/>
    </source>
</evidence>
<keyword evidence="3" id="KW-0804">Transcription</keyword>
<keyword evidence="1" id="KW-0472">Membrane</keyword>
<dbReference type="AlphaFoldDB" id="A0A1D1XTP5"/>
<name>A0A1D1XTP5_9ARAE</name>
<keyword evidence="3" id="KW-0240">DNA-directed RNA polymerase</keyword>
<gene>
    <name evidence="3" type="primary">rpoC_15</name>
    <name evidence="3" type="ORF">g.44512</name>
</gene>
<feature type="transmembrane region" description="Helical" evidence="1">
    <location>
        <begin position="14"/>
        <end position="34"/>
    </location>
</feature>
<evidence type="ECO:0000256" key="1">
    <source>
        <dbReference type="SAM" id="Phobius"/>
    </source>
</evidence>
<keyword evidence="1" id="KW-1133">Transmembrane helix</keyword>
<evidence type="ECO:0000313" key="3">
    <source>
        <dbReference type="EMBL" id="JAT45757.1"/>
    </source>
</evidence>
<organism evidence="3">
    <name type="scientific">Anthurium amnicola</name>
    <dbReference type="NCBI Taxonomy" id="1678845"/>
    <lineage>
        <taxon>Eukaryota</taxon>
        <taxon>Viridiplantae</taxon>
        <taxon>Streptophyta</taxon>
        <taxon>Embryophyta</taxon>
        <taxon>Tracheophyta</taxon>
        <taxon>Spermatophyta</taxon>
        <taxon>Magnoliopsida</taxon>
        <taxon>Liliopsida</taxon>
        <taxon>Araceae</taxon>
        <taxon>Pothoideae</taxon>
        <taxon>Potheae</taxon>
        <taxon>Anthurium</taxon>
    </lineage>
</organism>
<dbReference type="GO" id="GO:0000428">
    <property type="term" value="C:DNA-directed RNA polymerase complex"/>
    <property type="evidence" value="ECO:0007669"/>
    <property type="project" value="UniProtKB-KW"/>
</dbReference>
<dbReference type="InterPro" id="IPR012472">
    <property type="entry name" value="MCP1_TM"/>
</dbReference>
<proteinExistence type="predicted"/>
<feature type="domain" description="Mitochondrial adapter protein MCP1 transmembrane" evidence="2">
    <location>
        <begin position="163"/>
        <end position="276"/>
    </location>
</feature>
<feature type="transmembrane region" description="Helical" evidence="1">
    <location>
        <begin position="252"/>
        <end position="272"/>
    </location>
</feature>
<accession>A0A1D1XTP5</accession>
<dbReference type="Pfam" id="PF07950">
    <property type="entry name" value="MCP1_TM"/>
    <property type="match status" value="1"/>
</dbReference>
<reference evidence="3" key="1">
    <citation type="submission" date="2015-07" db="EMBL/GenBank/DDBJ databases">
        <title>Transcriptome Assembly of Anthurium amnicola.</title>
        <authorList>
            <person name="Suzuki J."/>
        </authorList>
    </citation>
    <scope>NUCLEOTIDE SEQUENCE</scope>
</reference>
<feature type="transmembrane region" description="Helical" evidence="1">
    <location>
        <begin position="70"/>
        <end position="89"/>
    </location>
</feature>
<dbReference type="PANTHER" id="PTHR38409:SF1">
    <property type="entry name" value="MITOCHONDRIAL ADAPTER PROTEIN MCP1"/>
    <property type="match status" value="1"/>
</dbReference>
<dbReference type="EMBL" id="GDJX01022179">
    <property type="protein sequence ID" value="JAT45757.1"/>
    <property type="molecule type" value="Transcribed_RNA"/>
</dbReference>